<dbReference type="EMBL" id="JAGMUV010000018">
    <property type="protein sequence ID" value="KAH7128885.1"/>
    <property type="molecule type" value="Genomic_DNA"/>
</dbReference>
<dbReference type="SUPFAM" id="SSF53474">
    <property type="entry name" value="alpha/beta-Hydrolases"/>
    <property type="match status" value="1"/>
</dbReference>
<dbReference type="GO" id="GO:0016787">
    <property type="term" value="F:hydrolase activity"/>
    <property type="evidence" value="ECO:0007669"/>
    <property type="project" value="UniProtKB-KW"/>
</dbReference>
<dbReference type="InterPro" id="IPR000073">
    <property type="entry name" value="AB_hydrolase_1"/>
</dbReference>
<protein>
    <submittedName>
        <fullName evidence="2">Alpha/Beta hydrolase protein</fullName>
    </submittedName>
</protein>
<evidence type="ECO:0000313" key="3">
    <source>
        <dbReference type="Proteomes" id="UP000738349"/>
    </source>
</evidence>
<keyword evidence="2" id="KW-0378">Hydrolase</keyword>
<accession>A0A9P9IRV1</accession>
<evidence type="ECO:0000259" key="1">
    <source>
        <dbReference type="Pfam" id="PF00561"/>
    </source>
</evidence>
<reference evidence="2" key="1">
    <citation type="journal article" date="2021" name="Nat. Commun.">
        <title>Genetic determinants of endophytism in the Arabidopsis root mycobiome.</title>
        <authorList>
            <person name="Mesny F."/>
            <person name="Miyauchi S."/>
            <person name="Thiergart T."/>
            <person name="Pickel B."/>
            <person name="Atanasova L."/>
            <person name="Karlsson M."/>
            <person name="Huettel B."/>
            <person name="Barry K.W."/>
            <person name="Haridas S."/>
            <person name="Chen C."/>
            <person name="Bauer D."/>
            <person name="Andreopoulos W."/>
            <person name="Pangilinan J."/>
            <person name="LaButti K."/>
            <person name="Riley R."/>
            <person name="Lipzen A."/>
            <person name="Clum A."/>
            <person name="Drula E."/>
            <person name="Henrissat B."/>
            <person name="Kohler A."/>
            <person name="Grigoriev I.V."/>
            <person name="Martin F.M."/>
            <person name="Hacquard S."/>
        </authorList>
    </citation>
    <scope>NUCLEOTIDE SEQUENCE</scope>
    <source>
        <strain evidence="2">MPI-CAGE-AT-0147</strain>
    </source>
</reference>
<dbReference type="PANTHER" id="PTHR43433">
    <property type="entry name" value="HYDROLASE, ALPHA/BETA FOLD FAMILY PROTEIN"/>
    <property type="match status" value="1"/>
</dbReference>
<name>A0A9P9IRV1_9HYPO</name>
<dbReference type="AlphaFoldDB" id="A0A9P9IRV1"/>
<dbReference type="Gene3D" id="3.40.50.1820">
    <property type="entry name" value="alpha/beta hydrolase"/>
    <property type="match status" value="1"/>
</dbReference>
<dbReference type="PANTHER" id="PTHR43433:SF5">
    <property type="entry name" value="AB HYDROLASE-1 DOMAIN-CONTAINING PROTEIN"/>
    <property type="match status" value="1"/>
</dbReference>
<feature type="domain" description="AB hydrolase-1" evidence="1">
    <location>
        <begin position="28"/>
        <end position="274"/>
    </location>
</feature>
<evidence type="ECO:0000313" key="2">
    <source>
        <dbReference type="EMBL" id="KAH7128885.1"/>
    </source>
</evidence>
<sequence>MNASPELFVTLSKRVRLCYQTFGNSSDPAVVLIAGHACSMLHWTEDLIALFSPAVKPYYLIRFDHRDTGLSTEFPVPGGYTLSDMAGDIEGLIDHLGLAPKGYHLVGASMGGPLANLVATRRPQEVRSLTLLYTSPGVSTELPLREGFQFTGLGVDSFMGVGDHRKKHIEAEIKKWDALTTQPVDEVERKENEAWITHIVDRDIQGSTLFSKGPNHGGASYAGWPGVEMLKGIKSPTTVIQASKDQMFGEEHGEALAKGISGAKYVLWEDVGHELPKRIWLRLAETFLQTWKRGDDEWMKNVETEE</sequence>
<dbReference type="InterPro" id="IPR050471">
    <property type="entry name" value="AB_hydrolase"/>
</dbReference>
<dbReference type="Proteomes" id="UP000738349">
    <property type="component" value="Unassembled WGS sequence"/>
</dbReference>
<organism evidence="2 3">
    <name type="scientific">Dactylonectria macrodidyma</name>
    <dbReference type="NCBI Taxonomy" id="307937"/>
    <lineage>
        <taxon>Eukaryota</taxon>
        <taxon>Fungi</taxon>
        <taxon>Dikarya</taxon>
        <taxon>Ascomycota</taxon>
        <taxon>Pezizomycotina</taxon>
        <taxon>Sordariomycetes</taxon>
        <taxon>Hypocreomycetidae</taxon>
        <taxon>Hypocreales</taxon>
        <taxon>Nectriaceae</taxon>
        <taxon>Dactylonectria</taxon>
    </lineage>
</organism>
<dbReference type="InterPro" id="IPR029058">
    <property type="entry name" value="AB_hydrolase_fold"/>
</dbReference>
<dbReference type="Pfam" id="PF00561">
    <property type="entry name" value="Abhydrolase_1"/>
    <property type="match status" value="1"/>
</dbReference>
<proteinExistence type="predicted"/>
<dbReference type="OrthoDB" id="190201at2759"/>
<gene>
    <name evidence="2" type="ORF">EDB81DRAFT_808458</name>
</gene>
<comment type="caution">
    <text evidence="2">The sequence shown here is derived from an EMBL/GenBank/DDBJ whole genome shotgun (WGS) entry which is preliminary data.</text>
</comment>
<keyword evidence="3" id="KW-1185">Reference proteome</keyword>